<protein>
    <submittedName>
        <fullName evidence="3">Uncharacterized protein</fullName>
    </submittedName>
</protein>
<organism evidence="3 4">
    <name type="scientific">Pyxidicoccus parkwayensis</name>
    <dbReference type="NCBI Taxonomy" id="2813578"/>
    <lineage>
        <taxon>Bacteria</taxon>
        <taxon>Pseudomonadati</taxon>
        <taxon>Myxococcota</taxon>
        <taxon>Myxococcia</taxon>
        <taxon>Myxococcales</taxon>
        <taxon>Cystobacterineae</taxon>
        <taxon>Myxococcaceae</taxon>
        <taxon>Pyxidicoccus</taxon>
    </lineage>
</organism>
<feature type="transmembrane region" description="Helical" evidence="2">
    <location>
        <begin position="127"/>
        <end position="145"/>
    </location>
</feature>
<evidence type="ECO:0000313" key="4">
    <source>
        <dbReference type="Proteomes" id="UP000662747"/>
    </source>
</evidence>
<evidence type="ECO:0000256" key="2">
    <source>
        <dbReference type="SAM" id="Phobius"/>
    </source>
</evidence>
<keyword evidence="2" id="KW-1133">Transmembrane helix</keyword>
<keyword evidence="4" id="KW-1185">Reference proteome</keyword>
<evidence type="ECO:0000256" key="1">
    <source>
        <dbReference type="SAM" id="MobiDB-lite"/>
    </source>
</evidence>
<feature type="region of interest" description="Disordered" evidence="1">
    <location>
        <begin position="1"/>
        <end position="21"/>
    </location>
</feature>
<dbReference type="EMBL" id="CP071090">
    <property type="protein sequence ID" value="QSQ28139.1"/>
    <property type="molecule type" value="Genomic_DNA"/>
</dbReference>
<keyword evidence="2" id="KW-0812">Transmembrane</keyword>
<gene>
    <name evidence="3" type="ORF">JY651_17760</name>
</gene>
<feature type="region of interest" description="Disordered" evidence="1">
    <location>
        <begin position="87"/>
        <end position="111"/>
    </location>
</feature>
<keyword evidence="2" id="KW-0472">Membrane</keyword>
<dbReference type="Proteomes" id="UP000662747">
    <property type="component" value="Chromosome"/>
</dbReference>
<reference evidence="3 4" key="1">
    <citation type="submission" date="2021-02" db="EMBL/GenBank/DDBJ databases">
        <title>De Novo genome assembly of isolated myxobacteria.</title>
        <authorList>
            <person name="Stevens D.C."/>
        </authorList>
    </citation>
    <scope>NUCLEOTIDE SEQUENCE [LARGE SCALE GENOMIC DNA]</scope>
    <source>
        <strain evidence="4">SCPEA02</strain>
    </source>
</reference>
<evidence type="ECO:0000313" key="3">
    <source>
        <dbReference type="EMBL" id="QSQ28139.1"/>
    </source>
</evidence>
<name>A0ABX7PCE3_9BACT</name>
<sequence length="254" mass="28116">MPRDKGNRAVSERKPDETLDDATVERLRTAFRAGDTLETTGEPVDADRVWRAVSGESSPEERREVIARVAADPAWASAWRLAHELHQASTEATDRAEQTQDTPRARRDTERVRTRGHRFHLAWSRPAWGALATAALVLVVVGVVLKQGPEGTTVIRGADTAGITSLVPEDTRLPREHCVLRWSDGPPGTRWALQLSSEDLSVVHREDSLTRAEYTVPASVLSALPKGTKLLWQVEARLPDGEVQRSATFVNRVE</sequence>
<proteinExistence type="predicted"/>
<accession>A0ABX7PCE3</accession>